<dbReference type="GO" id="GO:0005524">
    <property type="term" value="F:ATP binding"/>
    <property type="evidence" value="ECO:0007669"/>
    <property type="project" value="UniProtKB-KW"/>
</dbReference>
<accession>A0A2H1W4U5</accession>
<reference evidence="12" key="1">
    <citation type="submission" date="2016-07" db="EMBL/GenBank/DDBJ databases">
        <authorList>
            <person name="Bretaudeau A."/>
        </authorList>
    </citation>
    <scope>NUCLEOTIDE SEQUENCE</scope>
    <source>
        <strain evidence="12">Rice</strain>
        <tissue evidence="12">Whole body</tissue>
    </source>
</reference>
<dbReference type="EMBL" id="ODYU01006308">
    <property type="protein sequence ID" value="SOQ48043.1"/>
    <property type="molecule type" value="Genomic_DNA"/>
</dbReference>
<dbReference type="EC" id="6.1.1.18" evidence="2"/>
<name>A0A2H1W4U5_SPOFR</name>
<dbReference type="InterPro" id="IPR020059">
    <property type="entry name" value="Glu/Gln-tRNA-synth_Ib_codon-bd"/>
</dbReference>
<evidence type="ECO:0000256" key="6">
    <source>
        <dbReference type="ARBA" id="ARBA00022917"/>
    </source>
</evidence>
<dbReference type="PANTHER" id="PTHR43097:SF4">
    <property type="entry name" value="GLUTAMINE--TRNA LIGASE"/>
    <property type="match status" value="1"/>
</dbReference>
<dbReference type="FunFam" id="2.40.240.10:FF:000008">
    <property type="entry name" value="probable glutamine--tRNA ligase"/>
    <property type="match status" value="1"/>
</dbReference>
<dbReference type="GO" id="GO:0017101">
    <property type="term" value="C:aminoacyl-tRNA synthetase multienzyme complex"/>
    <property type="evidence" value="ECO:0007669"/>
    <property type="project" value="TreeGrafter"/>
</dbReference>
<evidence type="ECO:0000313" key="12">
    <source>
        <dbReference type="EMBL" id="SOQ48043.1"/>
    </source>
</evidence>
<dbReference type="InterPro" id="IPR020056">
    <property type="entry name" value="Rbsml_bL25/Gln-tRNA_synth_N"/>
</dbReference>
<dbReference type="PANTHER" id="PTHR43097">
    <property type="entry name" value="GLUTAMINE-TRNA LIGASE"/>
    <property type="match status" value="1"/>
</dbReference>
<keyword evidence="7" id="KW-0030">Aminoacyl-tRNA synthetase</keyword>
<evidence type="ECO:0000256" key="9">
    <source>
        <dbReference type="ARBA" id="ARBA00048270"/>
    </source>
</evidence>
<evidence type="ECO:0000256" key="1">
    <source>
        <dbReference type="ARBA" id="ARBA00005594"/>
    </source>
</evidence>
<comment type="similarity">
    <text evidence="1">Belongs to the class-I aminoacyl-tRNA synthetase family.</text>
</comment>
<sequence length="205" mass="23166">MVTLEPLKITITNYPHEGSLEIPVPDFPSEPTRGQHNVKLNRVLYIEASDFKEVPEAGYRRLTPNQTVGLRHAGYVLTVLKVNKDNRGRITDLECSVESSETAPKPRAFIHWVSEPVTIEVRLYESLFLHKNPEDPSEVPGGFLSDCRKDSLRVVKAYADSSLTSAKVYDKFQFERIGFFSVDPDSTSNHLVFNRTVSLKEDTGK</sequence>
<dbReference type="GO" id="GO:0006425">
    <property type="term" value="P:glutaminyl-tRNA aminoacylation"/>
    <property type="evidence" value="ECO:0007669"/>
    <property type="project" value="TreeGrafter"/>
</dbReference>
<keyword evidence="6" id="KW-0648">Protein biosynthesis</keyword>
<dbReference type="SUPFAM" id="SSF50715">
    <property type="entry name" value="Ribosomal protein L25-like"/>
    <property type="match status" value="1"/>
</dbReference>
<dbReference type="Gene3D" id="2.40.240.10">
    <property type="entry name" value="Ribosomal Protein L25, Chain P"/>
    <property type="match status" value="2"/>
</dbReference>
<organism evidence="12">
    <name type="scientific">Spodoptera frugiperda</name>
    <name type="common">Fall armyworm</name>
    <dbReference type="NCBI Taxonomy" id="7108"/>
    <lineage>
        <taxon>Eukaryota</taxon>
        <taxon>Metazoa</taxon>
        <taxon>Ecdysozoa</taxon>
        <taxon>Arthropoda</taxon>
        <taxon>Hexapoda</taxon>
        <taxon>Insecta</taxon>
        <taxon>Pterygota</taxon>
        <taxon>Neoptera</taxon>
        <taxon>Endopterygota</taxon>
        <taxon>Lepidoptera</taxon>
        <taxon>Glossata</taxon>
        <taxon>Ditrysia</taxon>
        <taxon>Noctuoidea</taxon>
        <taxon>Noctuidae</taxon>
        <taxon>Amphipyrinae</taxon>
        <taxon>Spodoptera</taxon>
    </lineage>
</organism>
<dbReference type="FunFam" id="2.40.240.10:FF:000006">
    <property type="entry name" value="Putative glutamine--tRNA ligase"/>
    <property type="match status" value="1"/>
</dbReference>
<feature type="domain" description="tRNA synthetases class I (E and Q) anti-codon binding" evidence="11">
    <location>
        <begin position="109"/>
        <end position="183"/>
    </location>
</feature>
<evidence type="ECO:0000256" key="8">
    <source>
        <dbReference type="ARBA" id="ARBA00030466"/>
    </source>
</evidence>
<dbReference type="Pfam" id="PF20974">
    <property type="entry name" value="tRNA-synt_1c_C2"/>
    <property type="match status" value="1"/>
</dbReference>
<feature type="domain" description="Glutamyl/glutaminyl-tRNA synthetase class Ib anti-codon binding" evidence="10">
    <location>
        <begin position="1"/>
        <end position="97"/>
    </location>
</feature>
<evidence type="ECO:0000259" key="10">
    <source>
        <dbReference type="Pfam" id="PF03950"/>
    </source>
</evidence>
<dbReference type="GO" id="GO:0004819">
    <property type="term" value="F:glutamine-tRNA ligase activity"/>
    <property type="evidence" value="ECO:0007669"/>
    <property type="project" value="UniProtKB-EC"/>
</dbReference>
<keyword evidence="5" id="KW-0067">ATP-binding</keyword>
<dbReference type="GO" id="GO:0005829">
    <property type="term" value="C:cytosol"/>
    <property type="evidence" value="ECO:0007669"/>
    <property type="project" value="TreeGrafter"/>
</dbReference>
<evidence type="ECO:0000256" key="2">
    <source>
        <dbReference type="ARBA" id="ARBA00012836"/>
    </source>
</evidence>
<dbReference type="AlphaFoldDB" id="A0A2H1W4U5"/>
<dbReference type="InterPro" id="IPR050132">
    <property type="entry name" value="Gln/Glu-tRNA_Ligase"/>
</dbReference>
<proteinExistence type="inferred from homology"/>
<protein>
    <recommendedName>
        <fullName evidence="2">glutamine--tRNA ligase</fullName>
        <ecNumber evidence="2">6.1.1.18</ecNumber>
    </recommendedName>
    <alternativeName>
        <fullName evidence="8">Glutaminyl-tRNA synthetase</fullName>
    </alternativeName>
</protein>
<evidence type="ECO:0000256" key="3">
    <source>
        <dbReference type="ARBA" id="ARBA00022598"/>
    </source>
</evidence>
<dbReference type="Pfam" id="PF03950">
    <property type="entry name" value="tRNA-synt_1c_C"/>
    <property type="match status" value="1"/>
</dbReference>
<dbReference type="InterPro" id="IPR049437">
    <property type="entry name" value="tRNA-synt_1c_C2"/>
</dbReference>
<evidence type="ECO:0000259" key="11">
    <source>
        <dbReference type="Pfam" id="PF20974"/>
    </source>
</evidence>
<evidence type="ECO:0000256" key="7">
    <source>
        <dbReference type="ARBA" id="ARBA00023146"/>
    </source>
</evidence>
<keyword evidence="4" id="KW-0547">Nucleotide-binding</keyword>
<dbReference type="InterPro" id="IPR011035">
    <property type="entry name" value="Ribosomal_bL25/Gln-tRNA_synth"/>
</dbReference>
<evidence type="ECO:0000256" key="4">
    <source>
        <dbReference type="ARBA" id="ARBA00022741"/>
    </source>
</evidence>
<comment type="catalytic activity">
    <reaction evidence="9">
        <text>tRNA(Gln) + L-glutamine + ATP = L-glutaminyl-tRNA(Gln) + AMP + diphosphate</text>
        <dbReference type="Rhea" id="RHEA:20121"/>
        <dbReference type="Rhea" id="RHEA-COMP:9662"/>
        <dbReference type="Rhea" id="RHEA-COMP:9681"/>
        <dbReference type="ChEBI" id="CHEBI:30616"/>
        <dbReference type="ChEBI" id="CHEBI:33019"/>
        <dbReference type="ChEBI" id="CHEBI:58359"/>
        <dbReference type="ChEBI" id="CHEBI:78442"/>
        <dbReference type="ChEBI" id="CHEBI:78521"/>
        <dbReference type="ChEBI" id="CHEBI:456215"/>
        <dbReference type="EC" id="6.1.1.18"/>
    </reaction>
</comment>
<evidence type="ECO:0000256" key="5">
    <source>
        <dbReference type="ARBA" id="ARBA00022840"/>
    </source>
</evidence>
<keyword evidence="3" id="KW-0436">Ligase</keyword>
<gene>
    <name evidence="12" type="ORF">SFRICE_004746</name>
</gene>